<evidence type="ECO:0000313" key="2">
    <source>
        <dbReference type="Proteomes" id="UP001175097"/>
    </source>
</evidence>
<dbReference type="EMBL" id="JAROCC010000009">
    <property type="protein sequence ID" value="MDN4608185.1"/>
    <property type="molecule type" value="Genomic_DNA"/>
</dbReference>
<dbReference type="RefSeq" id="WP_301244101.1">
    <property type="nucleotide sequence ID" value="NZ_JAROCC010000009.1"/>
</dbReference>
<sequence length="145" mass="17125">MEQTVKELLYDAIYYDESLVAHAVYYAVQKGIVHLDEPASRIPKELDYTEIFKMRDENYLQMCTIKLFTIPLEPKRHALYLAETEDAARAKHHKIYGQLAQRIIDISHRMDYPLFYEETGLSKTFRELKREAVKFPYYAGEVLGR</sequence>
<evidence type="ECO:0000313" key="1">
    <source>
        <dbReference type="EMBL" id="MDN4608185.1"/>
    </source>
</evidence>
<organism evidence="1 2">
    <name type="scientific">Sporosarcina highlanderae</name>
    <dbReference type="NCBI Taxonomy" id="3035916"/>
    <lineage>
        <taxon>Bacteria</taxon>
        <taxon>Bacillati</taxon>
        <taxon>Bacillota</taxon>
        <taxon>Bacilli</taxon>
        <taxon>Bacillales</taxon>
        <taxon>Caryophanaceae</taxon>
        <taxon>Sporosarcina</taxon>
    </lineage>
</organism>
<protein>
    <submittedName>
        <fullName evidence="1">Uncharacterized protein</fullName>
    </submittedName>
</protein>
<name>A0ABT8JSR7_9BACL</name>
<keyword evidence="2" id="KW-1185">Reference proteome</keyword>
<proteinExistence type="predicted"/>
<accession>A0ABT8JSR7</accession>
<gene>
    <name evidence="1" type="ORF">P5G49_11965</name>
</gene>
<dbReference type="Proteomes" id="UP001175097">
    <property type="component" value="Unassembled WGS sequence"/>
</dbReference>
<reference evidence="1" key="1">
    <citation type="submission" date="2023-03" db="EMBL/GenBank/DDBJ databases">
        <title>MT1 and MT2 Draft Genomes of Novel Species.</title>
        <authorList>
            <person name="Venkateswaran K."/>
        </authorList>
    </citation>
    <scope>NUCLEOTIDE SEQUENCE</scope>
    <source>
        <strain evidence="1">F6_3S_P_2</strain>
    </source>
</reference>
<comment type="caution">
    <text evidence="1">The sequence shown here is derived from an EMBL/GenBank/DDBJ whole genome shotgun (WGS) entry which is preliminary data.</text>
</comment>